<dbReference type="Gene3D" id="2.60.40.420">
    <property type="entry name" value="Cupredoxins - blue copper proteins"/>
    <property type="match status" value="3"/>
</dbReference>
<feature type="domain" description="Plastocyanin-like" evidence="2">
    <location>
        <begin position="190"/>
        <end position="272"/>
    </location>
</feature>
<dbReference type="GO" id="GO:0016491">
    <property type="term" value="F:oxidoreductase activity"/>
    <property type="evidence" value="ECO:0007669"/>
    <property type="project" value="InterPro"/>
</dbReference>
<evidence type="ECO:0000259" key="3">
    <source>
        <dbReference type="Pfam" id="PF07731"/>
    </source>
</evidence>
<comment type="caution">
    <text evidence="4">The sequence shown here is derived from an EMBL/GenBank/DDBJ whole genome shotgun (WGS) entry which is preliminary data.</text>
</comment>
<dbReference type="InterPro" id="IPR008972">
    <property type="entry name" value="Cupredoxin"/>
</dbReference>
<protein>
    <submittedName>
        <fullName evidence="4">Copper oxidase</fullName>
    </submittedName>
</protein>
<proteinExistence type="predicted"/>
<evidence type="ECO:0000259" key="2">
    <source>
        <dbReference type="Pfam" id="PF00394"/>
    </source>
</evidence>
<dbReference type="Pfam" id="PF00394">
    <property type="entry name" value="Cu-oxidase"/>
    <property type="match status" value="1"/>
</dbReference>
<keyword evidence="5" id="KW-1185">Reference proteome</keyword>
<dbReference type="InterPro" id="IPR011706">
    <property type="entry name" value="Cu-oxidase_C"/>
</dbReference>
<dbReference type="RefSeq" id="WP_079446694.1">
    <property type="nucleotide sequence ID" value="NZ_MWPQ01000039.1"/>
</dbReference>
<evidence type="ECO:0000313" key="5">
    <source>
        <dbReference type="Proteomes" id="UP000189940"/>
    </source>
</evidence>
<dbReference type="CDD" id="cd13885">
    <property type="entry name" value="CuRO_2_CumA_like"/>
    <property type="match status" value="1"/>
</dbReference>
<feature type="chain" id="PRO_5012980011" evidence="1">
    <location>
        <begin position="23"/>
        <end position="447"/>
    </location>
</feature>
<accession>A0A1V4HYZ3</accession>
<feature type="domain" description="Plastocyanin-like" evidence="3">
    <location>
        <begin position="341"/>
        <end position="429"/>
    </location>
</feature>
<dbReference type="STRING" id="29421.B2M20_08920"/>
<organism evidence="4 5">
    <name type="scientific">Nitrobacter vulgaris</name>
    <dbReference type="NCBI Taxonomy" id="29421"/>
    <lineage>
        <taxon>Bacteria</taxon>
        <taxon>Pseudomonadati</taxon>
        <taxon>Pseudomonadota</taxon>
        <taxon>Alphaproteobacteria</taxon>
        <taxon>Hyphomicrobiales</taxon>
        <taxon>Nitrobacteraceae</taxon>
        <taxon>Nitrobacter</taxon>
    </lineage>
</organism>
<keyword evidence="1" id="KW-0732">Signal</keyword>
<dbReference type="SUPFAM" id="SSF49503">
    <property type="entry name" value="Cupredoxins"/>
    <property type="match status" value="3"/>
</dbReference>
<dbReference type="Proteomes" id="UP000189940">
    <property type="component" value="Unassembled WGS sequence"/>
</dbReference>
<name>A0A1V4HYZ3_NITVU</name>
<dbReference type="PROSITE" id="PS51318">
    <property type="entry name" value="TAT"/>
    <property type="match status" value="1"/>
</dbReference>
<dbReference type="AlphaFoldDB" id="A0A1V4HYZ3"/>
<dbReference type="EMBL" id="MWPQ01000039">
    <property type="protein sequence ID" value="OPH83095.1"/>
    <property type="molecule type" value="Genomic_DNA"/>
</dbReference>
<dbReference type="InterPro" id="IPR006311">
    <property type="entry name" value="TAT_signal"/>
</dbReference>
<gene>
    <name evidence="4" type="ORF">B2M20_08920</name>
</gene>
<dbReference type="GO" id="GO:0005507">
    <property type="term" value="F:copper ion binding"/>
    <property type="evidence" value="ECO:0007669"/>
    <property type="project" value="InterPro"/>
</dbReference>
<dbReference type="InterPro" id="IPR001117">
    <property type="entry name" value="Cu-oxidase_2nd"/>
</dbReference>
<evidence type="ECO:0000256" key="1">
    <source>
        <dbReference type="SAM" id="SignalP"/>
    </source>
</evidence>
<sequence>MMFRPARLTRRHLLAGFGAAAAAGPAATIHAQSQHPQIHAIDAMPTPLSLGPDHRETTVWSLKTDGSSGSLRFRQSESMLGLVVNNGLPAPFVLNWHGLDGAAAIEPLTARPPISPGGTDRYSLPFRQAGTFMCDSRLLGDGLAQPSPAQALIVEEQSPAEVDRDEVMLIEDWRLDAEGLPVAPGTTEKKVGPPLYLVNGKPSPDINLHINERLRLRFINACQRNVIAIEIKNIGVRIIAIDSQPAEPFLARNGRLVLAPGTRIDAVIDATLPSGTTSAIALHDGGGKPHEIARLHVSADGPGRAAPLPAPPALPSTSLPARLDLRNALRADVPLPSSEGTPTSWSRPALFSTRRTPAFRVKRGRTAVLALTNTTTKPMVFRLHGHHARLLDRLDDGWKPFWLDTVLVDTGQTQRIAFVADVAGAWLIETMAVEWSAPRQVSWFAVE</sequence>
<dbReference type="PANTHER" id="PTHR11709">
    <property type="entry name" value="MULTI-COPPER OXIDASE"/>
    <property type="match status" value="1"/>
</dbReference>
<dbReference type="Pfam" id="PF07731">
    <property type="entry name" value="Cu-oxidase_2"/>
    <property type="match status" value="1"/>
</dbReference>
<reference evidence="4 5" key="1">
    <citation type="submission" date="2017-02" db="EMBL/GenBank/DDBJ databases">
        <title>Genome sequence of the nitrite-oxidizing bacterium Nitrobacter vulgaris strain Ab1.</title>
        <authorList>
            <person name="Mellbye B.L."/>
            <person name="Davis E.W."/>
            <person name="Spieck E."/>
            <person name="Chang J.H."/>
            <person name="Bottomley P.J."/>
            <person name="Sayavedra-Soto L.A."/>
        </authorList>
    </citation>
    <scope>NUCLEOTIDE SEQUENCE [LARGE SCALE GENOMIC DNA]</scope>
    <source>
        <strain evidence="4 5">Ab1</strain>
    </source>
</reference>
<dbReference type="InterPro" id="IPR045087">
    <property type="entry name" value="Cu-oxidase_fam"/>
</dbReference>
<dbReference type="OrthoDB" id="9757546at2"/>
<evidence type="ECO:0000313" key="4">
    <source>
        <dbReference type="EMBL" id="OPH83095.1"/>
    </source>
</evidence>
<feature type="signal peptide" evidence="1">
    <location>
        <begin position="1"/>
        <end position="22"/>
    </location>
</feature>